<sequence length="67" mass="7319">MATNGAIGNWGTRPGRGCGTSSRCSPYSKEIRLRSQLMRLLPHLPGRSKMMGGIRKAANAIELRDHP</sequence>
<comment type="caution">
    <text evidence="2">The sequence shown here is derived from an EMBL/GenBank/DDBJ whole genome shotgun (WGS) entry which is preliminary data.</text>
</comment>
<gene>
    <name evidence="2" type="ORF">Pme01_52860</name>
</gene>
<dbReference type="AlphaFoldDB" id="A0A8J3TG82"/>
<dbReference type="Proteomes" id="UP000599074">
    <property type="component" value="Unassembled WGS sequence"/>
</dbReference>
<name>A0A8J3TG82_9ACTN</name>
<dbReference type="EMBL" id="BOON01000056">
    <property type="protein sequence ID" value="GII25689.1"/>
    <property type="molecule type" value="Genomic_DNA"/>
</dbReference>
<feature type="region of interest" description="Disordered" evidence="1">
    <location>
        <begin position="1"/>
        <end position="25"/>
    </location>
</feature>
<organism evidence="2 3">
    <name type="scientific">Planosporangium mesophilum</name>
    <dbReference type="NCBI Taxonomy" id="689768"/>
    <lineage>
        <taxon>Bacteria</taxon>
        <taxon>Bacillati</taxon>
        <taxon>Actinomycetota</taxon>
        <taxon>Actinomycetes</taxon>
        <taxon>Micromonosporales</taxon>
        <taxon>Micromonosporaceae</taxon>
        <taxon>Planosporangium</taxon>
    </lineage>
</organism>
<evidence type="ECO:0000313" key="2">
    <source>
        <dbReference type="EMBL" id="GII25689.1"/>
    </source>
</evidence>
<keyword evidence="3" id="KW-1185">Reference proteome</keyword>
<evidence type="ECO:0000256" key="1">
    <source>
        <dbReference type="SAM" id="MobiDB-lite"/>
    </source>
</evidence>
<proteinExistence type="predicted"/>
<evidence type="ECO:0000313" key="3">
    <source>
        <dbReference type="Proteomes" id="UP000599074"/>
    </source>
</evidence>
<accession>A0A8J3TG82</accession>
<protein>
    <submittedName>
        <fullName evidence="2">Uncharacterized protein</fullName>
    </submittedName>
</protein>
<reference evidence="2" key="1">
    <citation type="submission" date="2021-01" db="EMBL/GenBank/DDBJ databases">
        <title>Whole genome shotgun sequence of Planosporangium mesophilum NBRC 109066.</title>
        <authorList>
            <person name="Komaki H."/>
            <person name="Tamura T."/>
        </authorList>
    </citation>
    <scope>NUCLEOTIDE SEQUENCE</scope>
    <source>
        <strain evidence="2">NBRC 109066</strain>
    </source>
</reference>